<dbReference type="Proteomes" id="UP000661507">
    <property type="component" value="Unassembled WGS sequence"/>
</dbReference>
<reference evidence="4" key="2">
    <citation type="submission" date="2020-09" db="EMBL/GenBank/DDBJ databases">
        <authorList>
            <person name="Sun Q."/>
            <person name="Zhou Y."/>
        </authorList>
    </citation>
    <scope>NUCLEOTIDE SEQUENCE</scope>
    <source>
        <strain evidence="4">CGMCC 1.3617</strain>
    </source>
</reference>
<name>A0A917L118_9PROT</name>
<evidence type="ECO:0000256" key="3">
    <source>
        <dbReference type="SAM" id="SignalP"/>
    </source>
</evidence>
<evidence type="ECO:0000313" key="5">
    <source>
        <dbReference type="Proteomes" id="UP000661507"/>
    </source>
</evidence>
<feature type="chain" id="PRO_5036788596" evidence="3">
    <location>
        <begin position="24"/>
        <end position="333"/>
    </location>
</feature>
<dbReference type="NCBIfam" id="TIGR01098">
    <property type="entry name" value="3A0109s03R"/>
    <property type="match status" value="1"/>
</dbReference>
<protein>
    <submittedName>
        <fullName evidence="4">Phosphonate ABC transporter substrate-binding protein</fullName>
    </submittedName>
</protein>
<sequence>MITRRSLAGLAAGAMLAPGLAAAQTQPVMRRTLDAGTTFPAAGKRPWAEQVPQLRVGLLGGENESDRLGRFGAYRDLLEATFGVPTRLFPATDYAGVLQAFSAGQIEMASLGASGYAGAWLDTNGGVEPLVVPEENDGSISYVSVLVVRADSGITTLEQMRGKSLAWADPNSTSGYLIPRFALRRAGIGVENGQYFSRTGFAGGHEQGVVAVLQKQYDGAVTWASGQGEVSQGYSRGNLRAMVDKGMLNMADLRIIWTSDPIPNGPLTARSALPAAFKEDMKLFHLALPKAHPDIYQQVERGAGTGYREVTHQTFDIIVELRREEAAARRRRS</sequence>
<evidence type="ECO:0000313" key="4">
    <source>
        <dbReference type="EMBL" id="GGJ39944.1"/>
    </source>
</evidence>
<dbReference type="SUPFAM" id="SSF53850">
    <property type="entry name" value="Periplasmic binding protein-like II"/>
    <property type="match status" value="1"/>
</dbReference>
<evidence type="ECO:0000256" key="1">
    <source>
        <dbReference type="ARBA" id="ARBA00007162"/>
    </source>
</evidence>
<evidence type="ECO:0000256" key="2">
    <source>
        <dbReference type="ARBA" id="ARBA00022729"/>
    </source>
</evidence>
<accession>A0A917L118</accession>
<dbReference type="GO" id="GO:0043190">
    <property type="term" value="C:ATP-binding cassette (ABC) transporter complex"/>
    <property type="evidence" value="ECO:0007669"/>
    <property type="project" value="InterPro"/>
</dbReference>
<comment type="caution">
    <text evidence="4">The sequence shown here is derived from an EMBL/GenBank/DDBJ whole genome shotgun (WGS) entry which is preliminary data.</text>
</comment>
<dbReference type="PANTHER" id="PTHR35841">
    <property type="entry name" value="PHOSPHONATES-BINDING PERIPLASMIC PROTEIN"/>
    <property type="match status" value="1"/>
</dbReference>
<dbReference type="CDD" id="cd01071">
    <property type="entry name" value="PBP2_PhnD_like"/>
    <property type="match status" value="1"/>
</dbReference>
<dbReference type="Gene3D" id="3.40.190.10">
    <property type="entry name" value="Periplasmic binding protein-like II"/>
    <property type="match status" value="2"/>
</dbReference>
<keyword evidence="5" id="KW-1185">Reference proteome</keyword>
<reference evidence="4" key="1">
    <citation type="journal article" date="2014" name="Int. J. Syst. Evol. Microbiol.">
        <title>Complete genome sequence of Corynebacterium casei LMG S-19264T (=DSM 44701T), isolated from a smear-ripened cheese.</title>
        <authorList>
            <consortium name="US DOE Joint Genome Institute (JGI-PGF)"/>
            <person name="Walter F."/>
            <person name="Albersmeier A."/>
            <person name="Kalinowski J."/>
            <person name="Ruckert C."/>
        </authorList>
    </citation>
    <scope>NUCLEOTIDE SEQUENCE</scope>
    <source>
        <strain evidence="4">CGMCC 1.3617</strain>
    </source>
</reference>
<dbReference type="RefSeq" id="WP_188972811.1">
    <property type="nucleotide sequence ID" value="NZ_BMKW01000018.1"/>
</dbReference>
<dbReference type="GO" id="GO:0055085">
    <property type="term" value="P:transmembrane transport"/>
    <property type="evidence" value="ECO:0007669"/>
    <property type="project" value="InterPro"/>
</dbReference>
<comment type="similarity">
    <text evidence="1">Belongs to the phosphate/phosphite/phosphonate binding protein family.</text>
</comment>
<organism evidence="4 5">
    <name type="scientific">Neoroseomonas lacus</name>
    <dbReference type="NCBI Taxonomy" id="287609"/>
    <lineage>
        <taxon>Bacteria</taxon>
        <taxon>Pseudomonadati</taxon>
        <taxon>Pseudomonadota</taxon>
        <taxon>Alphaproteobacteria</taxon>
        <taxon>Acetobacterales</taxon>
        <taxon>Acetobacteraceae</taxon>
        <taxon>Neoroseomonas</taxon>
    </lineage>
</organism>
<dbReference type="InterPro" id="IPR005770">
    <property type="entry name" value="PhnD"/>
</dbReference>
<dbReference type="PANTHER" id="PTHR35841:SF1">
    <property type="entry name" value="PHOSPHONATES-BINDING PERIPLASMIC PROTEIN"/>
    <property type="match status" value="1"/>
</dbReference>
<dbReference type="Pfam" id="PF12974">
    <property type="entry name" value="Phosphonate-bd"/>
    <property type="match status" value="1"/>
</dbReference>
<dbReference type="EMBL" id="BMKW01000018">
    <property type="protein sequence ID" value="GGJ39944.1"/>
    <property type="molecule type" value="Genomic_DNA"/>
</dbReference>
<proteinExistence type="inferred from homology"/>
<feature type="signal peptide" evidence="3">
    <location>
        <begin position="1"/>
        <end position="23"/>
    </location>
</feature>
<gene>
    <name evidence="4" type="ORF">GCM10011320_54420</name>
</gene>
<dbReference type="AlphaFoldDB" id="A0A917L118"/>
<keyword evidence="2 3" id="KW-0732">Signal</keyword>